<dbReference type="InterPro" id="IPR001314">
    <property type="entry name" value="Peptidase_S1A"/>
</dbReference>
<dbReference type="PROSITE" id="PS00134">
    <property type="entry name" value="TRYPSIN_HIS"/>
    <property type="match status" value="1"/>
</dbReference>
<keyword evidence="3" id="KW-0378">Hydrolase</keyword>
<dbReference type="GO" id="GO:0004252">
    <property type="term" value="F:serine-type endopeptidase activity"/>
    <property type="evidence" value="ECO:0007669"/>
    <property type="project" value="InterPro"/>
</dbReference>
<reference evidence="6" key="2">
    <citation type="submission" date="2023-11" db="UniProtKB">
        <authorList>
            <consortium name="WormBaseParasite"/>
        </authorList>
    </citation>
    <scope>IDENTIFICATION</scope>
</reference>
<keyword evidence="1" id="KW-1015">Disulfide bond</keyword>
<dbReference type="PROSITE" id="PS50240">
    <property type="entry name" value="TRYPSIN_DOM"/>
    <property type="match status" value="1"/>
</dbReference>
<dbReference type="WBParaSite" id="TREG1_40270.1">
    <property type="protein sequence ID" value="TREG1_40270.1"/>
    <property type="gene ID" value="TREG1_40270"/>
</dbReference>
<evidence type="ECO:0000259" key="4">
    <source>
        <dbReference type="PROSITE" id="PS50240"/>
    </source>
</evidence>
<dbReference type="SUPFAM" id="SSF50494">
    <property type="entry name" value="Trypsin-like serine proteases"/>
    <property type="match status" value="1"/>
</dbReference>
<protein>
    <recommendedName>
        <fullName evidence="4">Peptidase S1 domain-containing protein</fullName>
    </recommendedName>
</protein>
<organism evidence="5 6">
    <name type="scientific">Trichobilharzia regenti</name>
    <name type="common">Nasal bird schistosome</name>
    <dbReference type="NCBI Taxonomy" id="157069"/>
    <lineage>
        <taxon>Eukaryota</taxon>
        <taxon>Metazoa</taxon>
        <taxon>Spiralia</taxon>
        <taxon>Lophotrochozoa</taxon>
        <taxon>Platyhelminthes</taxon>
        <taxon>Trematoda</taxon>
        <taxon>Digenea</taxon>
        <taxon>Strigeidida</taxon>
        <taxon>Schistosomatoidea</taxon>
        <taxon>Schistosomatidae</taxon>
        <taxon>Trichobilharzia</taxon>
    </lineage>
</organism>
<reference evidence="5" key="1">
    <citation type="submission" date="2022-06" db="EMBL/GenBank/DDBJ databases">
        <authorList>
            <person name="Berger JAMES D."/>
            <person name="Berger JAMES D."/>
        </authorList>
    </citation>
    <scope>NUCLEOTIDE SEQUENCE [LARGE SCALE GENOMIC DNA]</scope>
</reference>
<dbReference type="Proteomes" id="UP000050795">
    <property type="component" value="Unassembled WGS sequence"/>
</dbReference>
<evidence type="ECO:0000256" key="3">
    <source>
        <dbReference type="RuleBase" id="RU363034"/>
    </source>
</evidence>
<evidence type="ECO:0000313" key="6">
    <source>
        <dbReference type="WBParaSite" id="TREG1_40270.1"/>
    </source>
</evidence>
<dbReference type="AlphaFoldDB" id="A0AA85JR93"/>
<keyword evidence="3" id="KW-0720">Serine protease</keyword>
<keyword evidence="5" id="KW-1185">Reference proteome</keyword>
<dbReference type="InterPro" id="IPR043504">
    <property type="entry name" value="Peptidase_S1_PA_chymotrypsin"/>
</dbReference>
<dbReference type="SMART" id="SM00020">
    <property type="entry name" value="Tryp_SPc"/>
    <property type="match status" value="1"/>
</dbReference>
<dbReference type="Pfam" id="PF00089">
    <property type="entry name" value="Trypsin"/>
    <property type="match status" value="2"/>
</dbReference>
<dbReference type="InterPro" id="IPR051487">
    <property type="entry name" value="Ser/Thr_Proteases_Immune/Dev"/>
</dbReference>
<dbReference type="PROSITE" id="PS00135">
    <property type="entry name" value="TRYPSIN_SER"/>
    <property type="match status" value="1"/>
</dbReference>
<accession>A0AA85JR93</accession>
<dbReference type="PANTHER" id="PTHR24256">
    <property type="entry name" value="TRYPTASE-RELATED"/>
    <property type="match status" value="1"/>
</dbReference>
<dbReference type="InterPro" id="IPR018114">
    <property type="entry name" value="TRYPSIN_HIS"/>
</dbReference>
<dbReference type="PRINTS" id="PR00722">
    <property type="entry name" value="CHYMOTRYPSIN"/>
</dbReference>
<proteinExistence type="inferred from homology"/>
<comment type="similarity">
    <text evidence="2">Belongs to the peptidase S1 family. CLIP subfamily.</text>
</comment>
<sequence length="400" mass="45621">MNEFLSRKCDNDLTIKTVCLFYNSPDNVNSHYNNSIQPVIYGGFRLFVNHYGELDFMKPEIVQITSESYMNQMNNEKTIDDREIAQNSFFHTVQIPNSLLRFLLDRFVSINYAWSRFKSIKPRHLCGGILVNSDWVLTAAHCISPFGNDIRHLKVTKLNYYHHNSTVYFKPEGNTKSVETLIMHANFTQGQSFSPDIALIKLKHSLIESSVDQLYNLMDIRNDDLLMTEKLFTDNLKYTCLVAGVGHLKYRSQANSNSDNCINLHIAVVHLQSCNKLWNKIKAEEENRSYKEEWRPHEEEVEEHSSEFWIKGTSTDDSSNSYLCAGGSYVDGDTCQGDSGGPLLCIDTNGYGEHEKIIKDSPKECCVYCFTTLLCTLPQLFCCVKSPSSLLKALLGSRSC</sequence>
<dbReference type="GO" id="GO:0006508">
    <property type="term" value="P:proteolysis"/>
    <property type="evidence" value="ECO:0007669"/>
    <property type="project" value="UniProtKB-KW"/>
</dbReference>
<feature type="domain" description="Peptidase S1" evidence="4">
    <location>
        <begin position="40"/>
        <end position="365"/>
    </location>
</feature>
<evidence type="ECO:0000313" key="5">
    <source>
        <dbReference type="Proteomes" id="UP000050795"/>
    </source>
</evidence>
<name>A0AA85JR93_TRIRE</name>
<evidence type="ECO:0000256" key="1">
    <source>
        <dbReference type="ARBA" id="ARBA00023157"/>
    </source>
</evidence>
<keyword evidence="3" id="KW-0645">Protease</keyword>
<dbReference type="InterPro" id="IPR009003">
    <property type="entry name" value="Peptidase_S1_PA"/>
</dbReference>
<dbReference type="InterPro" id="IPR001254">
    <property type="entry name" value="Trypsin_dom"/>
</dbReference>
<dbReference type="Gene3D" id="2.40.10.10">
    <property type="entry name" value="Trypsin-like serine proteases"/>
    <property type="match status" value="2"/>
</dbReference>
<dbReference type="InterPro" id="IPR033116">
    <property type="entry name" value="TRYPSIN_SER"/>
</dbReference>
<evidence type="ECO:0000256" key="2">
    <source>
        <dbReference type="ARBA" id="ARBA00024195"/>
    </source>
</evidence>